<dbReference type="FunFam" id="1.10.10.10:FF:000001">
    <property type="entry name" value="LysR family transcriptional regulator"/>
    <property type="match status" value="1"/>
</dbReference>
<dbReference type="PANTHER" id="PTHR30419:SF28">
    <property type="entry name" value="HTH-TYPE TRANSCRIPTIONAL REGULATOR BSDA"/>
    <property type="match status" value="1"/>
</dbReference>
<dbReference type="InterPro" id="IPR005119">
    <property type="entry name" value="LysR_subst-bd"/>
</dbReference>
<evidence type="ECO:0000313" key="7">
    <source>
        <dbReference type="Proteomes" id="UP000005104"/>
    </source>
</evidence>
<dbReference type="Pfam" id="PF03466">
    <property type="entry name" value="LysR_substrate"/>
    <property type="match status" value="1"/>
</dbReference>
<dbReference type="OrthoDB" id="119203at2"/>
<keyword evidence="4" id="KW-0804">Transcription</keyword>
<evidence type="ECO:0000256" key="2">
    <source>
        <dbReference type="ARBA" id="ARBA00023015"/>
    </source>
</evidence>
<proteinExistence type="inferred from homology"/>
<dbReference type="PROSITE" id="PS50931">
    <property type="entry name" value="HTH_LYSR"/>
    <property type="match status" value="1"/>
</dbReference>
<evidence type="ECO:0000259" key="5">
    <source>
        <dbReference type="PROSITE" id="PS50931"/>
    </source>
</evidence>
<dbReference type="GO" id="GO:0003700">
    <property type="term" value="F:DNA-binding transcription factor activity"/>
    <property type="evidence" value="ECO:0007669"/>
    <property type="project" value="InterPro"/>
</dbReference>
<accession>H5Y4T5</accession>
<dbReference type="InterPro" id="IPR000847">
    <property type="entry name" value="LysR_HTH_N"/>
</dbReference>
<dbReference type="InterPro" id="IPR050950">
    <property type="entry name" value="HTH-type_LysR_regulators"/>
</dbReference>
<evidence type="ECO:0000256" key="3">
    <source>
        <dbReference type="ARBA" id="ARBA00023125"/>
    </source>
</evidence>
<comment type="similarity">
    <text evidence="1">Belongs to the LysR transcriptional regulatory family.</text>
</comment>
<dbReference type="PRINTS" id="PR00039">
    <property type="entry name" value="HTHLYSR"/>
</dbReference>
<dbReference type="Gene3D" id="3.40.190.290">
    <property type="match status" value="1"/>
</dbReference>
<evidence type="ECO:0000313" key="6">
    <source>
        <dbReference type="EMBL" id="EHQ89821.1"/>
    </source>
</evidence>
<evidence type="ECO:0000256" key="1">
    <source>
        <dbReference type="ARBA" id="ARBA00009437"/>
    </source>
</evidence>
<sequence>MNRYQAFIKIMETGSFTKAAEELGYTQSAISQMIRALEQELSTTLFLRSRKGITLTPDAEEFLPYIKAVYHSHRELEEKHREMQGLQKGIVRIGTFSSVSSNWLPDLIRDFKARYPSVCFELHQGEYTSIAQLIKEGSVDFGFVNPDAQAVSELKTIPLQQDEMLVVVPQNHPLTRKEKISLRDLVDEAYILLDEGQLSVPLEFFKREDLHPNIQYRVHDDYTIMSMIESGLGISILPKLIISRSPYHIATLELSPPIVRTISLAFKNKKVLPIASRYFMDFIAEEYGRSSSLLNRRCKTL</sequence>
<dbReference type="GO" id="GO:0005829">
    <property type="term" value="C:cytosol"/>
    <property type="evidence" value="ECO:0007669"/>
    <property type="project" value="TreeGrafter"/>
</dbReference>
<dbReference type="Pfam" id="PF00126">
    <property type="entry name" value="HTH_1"/>
    <property type="match status" value="1"/>
</dbReference>
<dbReference type="HOGENOM" id="CLU_039613_6_2_9"/>
<dbReference type="InterPro" id="IPR036390">
    <property type="entry name" value="WH_DNA-bd_sf"/>
</dbReference>
<dbReference type="AlphaFoldDB" id="H5Y4T5"/>
<keyword evidence="3" id="KW-0238">DNA-binding</keyword>
<dbReference type="RefSeq" id="WP_007783920.1">
    <property type="nucleotide sequence ID" value="NZ_CM001441.1"/>
</dbReference>
<reference evidence="6 7" key="1">
    <citation type="submission" date="2011-11" db="EMBL/GenBank/DDBJ databases">
        <title>The Noncontiguous Finished genome of Desulfosporosinus youngiae DSM 17734.</title>
        <authorList>
            <consortium name="US DOE Joint Genome Institute (JGI-PGF)"/>
            <person name="Lucas S."/>
            <person name="Han J."/>
            <person name="Lapidus A."/>
            <person name="Cheng J.-F."/>
            <person name="Goodwin L."/>
            <person name="Pitluck S."/>
            <person name="Peters L."/>
            <person name="Ovchinnikova G."/>
            <person name="Lu M."/>
            <person name="Land M.L."/>
            <person name="Hauser L."/>
            <person name="Pester M."/>
            <person name="Spring S."/>
            <person name="Ollivier B."/>
            <person name="Rattei T."/>
            <person name="Klenk H.-P."/>
            <person name="Wagner M."/>
            <person name="Loy A."/>
            <person name="Woyke T.J."/>
        </authorList>
    </citation>
    <scope>NUCLEOTIDE SEQUENCE [LARGE SCALE GENOMIC DNA]</scope>
    <source>
        <strain evidence="6 7">DSM 17734</strain>
    </source>
</reference>
<dbReference type="CDD" id="cd05466">
    <property type="entry name" value="PBP2_LTTR_substrate"/>
    <property type="match status" value="1"/>
</dbReference>
<dbReference type="Proteomes" id="UP000005104">
    <property type="component" value="Chromosome"/>
</dbReference>
<keyword evidence="7" id="KW-1185">Reference proteome</keyword>
<dbReference type="InterPro" id="IPR036388">
    <property type="entry name" value="WH-like_DNA-bd_sf"/>
</dbReference>
<dbReference type="STRING" id="768710.DesyoDRAFT_2768"/>
<dbReference type="SUPFAM" id="SSF46785">
    <property type="entry name" value="Winged helix' DNA-binding domain"/>
    <property type="match status" value="1"/>
</dbReference>
<dbReference type="PANTHER" id="PTHR30419">
    <property type="entry name" value="HTH-TYPE TRANSCRIPTIONAL REGULATOR YBHD"/>
    <property type="match status" value="1"/>
</dbReference>
<keyword evidence="2" id="KW-0805">Transcription regulation</keyword>
<name>H5Y4T5_9FIRM</name>
<evidence type="ECO:0000256" key="4">
    <source>
        <dbReference type="ARBA" id="ARBA00023163"/>
    </source>
</evidence>
<organism evidence="6 7">
    <name type="scientific">Desulfosporosinus youngiae DSM 17734</name>
    <dbReference type="NCBI Taxonomy" id="768710"/>
    <lineage>
        <taxon>Bacteria</taxon>
        <taxon>Bacillati</taxon>
        <taxon>Bacillota</taxon>
        <taxon>Clostridia</taxon>
        <taxon>Eubacteriales</taxon>
        <taxon>Desulfitobacteriaceae</taxon>
        <taxon>Desulfosporosinus</taxon>
    </lineage>
</organism>
<dbReference type="GO" id="GO:0003677">
    <property type="term" value="F:DNA binding"/>
    <property type="evidence" value="ECO:0007669"/>
    <property type="project" value="UniProtKB-KW"/>
</dbReference>
<dbReference type="SUPFAM" id="SSF53850">
    <property type="entry name" value="Periplasmic binding protein-like II"/>
    <property type="match status" value="1"/>
</dbReference>
<gene>
    <name evidence="6" type="ORF">DesyoDRAFT_2768</name>
</gene>
<dbReference type="EMBL" id="CM001441">
    <property type="protein sequence ID" value="EHQ89821.1"/>
    <property type="molecule type" value="Genomic_DNA"/>
</dbReference>
<dbReference type="Gene3D" id="1.10.10.10">
    <property type="entry name" value="Winged helix-like DNA-binding domain superfamily/Winged helix DNA-binding domain"/>
    <property type="match status" value="1"/>
</dbReference>
<dbReference type="eggNOG" id="COG0583">
    <property type="taxonomic scope" value="Bacteria"/>
</dbReference>
<protein>
    <submittedName>
        <fullName evidence="6">Transcriptional regulator</fullName>
    </submittedName>
</protein>
<feature type="domain" description="HTH lysR-type" evidence="5">
    <location>
        <begin position="1"/>
        <end position="56"/>
    </location>
</feature>